<evidence type="ECO:0000313" key="8">
    <source>
        <dbReference type="Proteomes" id="UP001368618"/>
    </source>
</evidence>
<name>A0ABZ2GVV2_9GAMM</name>
<dbReference type="InterPro" id="IPR036034">
    <property type="entry name" value="PDZ_sf"/>
</dbReference>
<keyword evidence="5" id="KW-0812">Transmembrane</keyword>
<dbReference type="InterPro" id="IPR001940">
    <property type="entry name" value="Peptidase_S1C"/>
</dbReference>
<keyword evidence="5" id="KW-0472">Membrane</keyword>
<proteinExistence type="inferred from homology"/>
<dbReference type="PANTHER" id="PTHR22939">
    <property type="entry name" value="SERINE PROTEASE FAMILY S1C HTRA-RELATED"/>
    <property type="match status" value="1"/>
</dbReference>
<dbReference type="EMBL" id="CP135137">
    <property type="protein sequence ID" value="WWR11582.1"/>
    <property type="molecule type" value="Genomic_DNA"/>
</dbReference>
<keyword evidence="2" id="KW-0645">Protease</keyword>
<dbReference type="Pfam" id="PF13365">
    <property type="entry name" value="Trypsin_2"/>
    <property type="match status" value="1"/>
</dbReference>
<evidence type="ECO:0000256" key="2">
    <source>
        <dbReference type="ARBA" id="ARBA00022670"/>
    </source>
</evidence>
<organism evidence="7 8">
    <name type="scientific">Candidatus Legionella polyplacis</name>
    <dbReference type="NCBI Taxonomy" id="2005262"/>
    <lineage>
        <taxon>Bacteria</taxon>
        <taxon>Pseudomonadati</taxon>
        <taxon>Pseudomonadota</taxon>
        <taxon>Gammaproteobacteria</taxon>
        <taxon>Legionellales</taxon>
        <taxon>Legionellaceae</taxon>
        <taxon>Legionella</taxon>
    </lineage>
</organism>
<evidence type="ECO:0000256" key="3">
    <source>
        <dbReference type="ARBA" id="ARBA00022801"/>
    </source>
</evidence>
<comment type="similarity">
    <text evidence="1">Belongs to the peptidase S1C family.</text>
</comment>
<keyword evidence="3" id="KW-0378">Hydrolase</keyword>
<evidence type="ECO:0000256" key="1">
    <source>
        <dbReference type="ARBA" id="ARBA00010541"/>
    </source>
</evidence>
<keyword evidence="5" id="KW-1133">Transmembrane helix</keyword>
<dbReference type="Gene3D" id="2.40.10.120">
    <property type="match status" value="1"/>
</dbReference>
<dbReference type="SUPFAM" id="SSF50156">
    <property type="entry name" value="PDZ domain-like"/>
    <property type="match status" value="2"/>
</dbReference>
<dbReference type="PRINTS" id="PR00834">
    <property type="entry name" value="PROTEASES2C"/>
</dbReference>
<feature type="transmembrane region" description="Helical" evidence="5">
    <location>
        <begin position="7"/>
        <end position="29"/>
    </location>
</feature>
<dbReference type="SUPFAM" id="SSF50494">
    <property type="entry name" value="Trypsin-like serine proteases"/>
    <property type="match status" value="1"/>
</dbReference>
<dbReference type="Gene3D" id="2.30.42.10">
    <property type="match status" value="2"/>
</dbReference>
<keyword evidence="4" id="KW-0720">Serine protease</keyword>
<evidence type="ECO:0000259" key="6">
    <source>
        <dbReference type="PROSITE" id="PS50106"/>
    </source>
</evidence>
<accession>A0ABZ2GVV2</accession>
<gene>
    <name evidence="7" type="ORF">RQL39_00185</name>
</gene>
<dbReference type="Proteomes" id="UP001368618">
    <property type="component" value="Chromosome"/>
</dbReference>
<dbReference type="Pfam" id="PF13180">
    <property type="entry name" value="PDZ_2"/>
    <property type="match status" value="1"/>
</dbReference>
<dbReference type="InterPro" id="IPR009003">
    <property type="entry name" value="Peptidase_S1_PA"/>
</dbReference>
<keyword evidence="8" id="KW-1185">Reference proteome</keyword>
<dbReference type="InterPro" id="IPR001478">
    <property type="entry name" value="PDZ"/>
</dbReference>
<evidence type="ECO:0000256" key="4">
    <source>
        <dbReference type="ARBA" id="ARBA00022825"/>
    </source>
</evidence>
<sequence length="468" mass="51857">MYILNIILKNIIIALLIFFKTFISLSFAINNTPLNKESNIFTLSTILKKVMPSIVNIITIQKHTNNIYILKEKKTNNFQKKIFFYNKQKIQNIGSGIIIDSENGLIITNNHVISNANSIIVTLNNGKRLNAKLIGSDSETDIAVLKINIKNLPKIPIGNSDKAEVGDFVVAIGNPFGLNNSGSNQTVTFGIISATKRNNLNIEKLENFIQTDAAINPGNSGGALLNMRGELIGINTAIISPHVGNVGIGFAIPINMAKKIAKQLIKYGFIHRGLLGIITQNITPELAKAMGYPKNLHGVIITKVEQESSAKKSGLKPRDIILQINKTIINKIEQIKFIMGLSRVGELIHLKILRNGKKICLNSVIMDSKKYINKVQLKNPFLYGLALKNYEEYSLSYEHIIGVQIINLLKNSIGWKSGLQSNDIITSANNKIILNMNMLDSISKKAKSKLILQILRGKKVLYIVLTLK</sequence>
<dbReference type="PROSITE" id="PS50106">
    <property type="entry name" value="PDZ"/>
    <property type="match status" value="1"/>
</dbReference>
<reference evidence="7" key="1">
    <citation type="submission" date="2023-09" db="EMBL/GenBank/DDBJ databases">
        <title>Genomes of two closely related lineages of the louse Polyplax serrata with different host specificities.</title>
        <authorList>
            <person name="Martinu J."/>
            <person name="Tarabai H."/>
            <person name="Stefka J."/>
            <person name="Hypsa V."/>
        </authorList>
    </citation>
    <scope>NUCLEOTIDE SEQUENCE [LARGE SCALE GENOMIC DNA]</scope>
    <source>
        <strain evidence="7">98ZLc_SE</strain>
    </source>
</reference>
<dbReference type="SMART" id="SM00228">
    <property type="entry name" value="PDZ"/>
    <property type="match status" value="2"/>
</dbReference>
<evidence type="ECO:0000256" key="5">
    <source>
        <dbReference type="SAM" id="Phobius"/>
    </source>
</evidence>
<dbReference type="PANTHER" id="PTHR22939:SF129">
    <property type="entry name" value="SERINE PROTEASE HTRA2, MITOCHONDRIAL"/>
    <property type="match status" value="1"/>
</dbReference>
<feature type="domain" description="PDZ" evidence="6">
    <location>
        <begin position="264"/>
        <end position="356"/>
    </location>
</feature>
<protein>
    <submittedName>
        <fullName evidence="7">Trypsin-like peptidase domain-containing protein</fullName>
    </submittedName>
</protein>
<evidence type="ECO:0000313" key="7">
    <source>
        <dbReference type="EMBL" id="WWR11582.1"/>
    </source>
</evidence>
<dbReference type="RefSeq" id="WP_338516139.1">
    <property type="nucleotide sequence ID" value="NZ_CP135137.1"/>
</dbReference>